<evidence type="ECO:0000313" key="1">
    <source>
        <dbReference type="EMBL" id="CAB5717308.1"/>
    </source>
</evidence>
<evidence type="ECO:0000313" key="3">
    <source>
        <dbReference type="EMBL" id="EMR4591992.1"/>
    </source>
</evidence>
<geneLocation type="plasmid" evidence="4">
    <name>pPR1</name>
</geneLocation>
<dbReference type="EMBL" id="NOWC01000028">
    <property type="protein sequence ID" value="OZS72999.1"/>
    <property type="molecule type" value="Genomic_DNA"/>
</dbReference>
<dbReference type="EMBL" id="ABEXCJ040000021">
    <property type="protein sequence ID" value="ELR5219805.1"/>
    <property type="molecule type" value="Genomic_DNA"/>
</dbReference>
<dbReference type="EMBL" id="ABEXCJ050000021">
    <property type="protein sequence ID" value="EMR4591992.1"/>
    <property type="molecule type" value="Genomic_DNA"/>
</dbReference>
<accession>A0A264VKG0</accession>
<dbReference type="GeneID" id="79719074"/>
<evidence type="ECO:0000313" key="5">
    <source>
        <dbReference type="EMBL" id="OZS72999.1"/>
    </source>
</evidence>
<dbReference type="EMBL" id="CAHPSF010000018">
    <property type="protein sequence ID" value="CAB5717308.1"/>
    <property type="molecule type" value="Genomic_DNA"/>
</dbReference>
<proteinExistence type="predicted"/>
<dbReference type="RefSeq" id="WP_094962568.1">
    <property type="nucleotide sequence ID" value="NZ_BGMI01000015.1"/>
</dbReference>
<dbReference type="Proteomes" id="UP000834611">
    <property type="component" value="Unassembled WGS sequence"/>
</dbReference>
<evidence type="ECO:0000313" key="4">
    <source>
        <dbReference type="EMBL" id="OZS71801.1"/>
    </source>
</evidence>
<comment type="caution">
    <text evidence="4">The sequence shown here is derived from an EMBL/GenBank/DDBJ whole genome shotgun (WGS) entry which is preliminary data.</text>
</comment>
<reference evidence="1" key="2">
    <citation type="submission" date="2020-05" db="EMBL/GenBank/DDBJ databases">
        <authorList>
            <person name="Delgado-Blas J."/>
        </authorList>
    </citation>
    <scope>NUCLEOTIDE SEQUENCE</scope>
    <source>
        <strain evidence="1">BB1453</strain>
    </source>
</reference>
<dbReference type="EMBL" id="NOWC01000095">
    <property type="protein sequence ID" value="OZS71801.1"/>
    <property type="molecule type" value="Genomic_DNA"/>
</dbReference>
<evidence type="ECO:0000313" key="6">
    <source>
        <dbReference type="Proteomes" id="UP000216001"/>
    </source>
</evidence>
<organism evidence="4 6">
    <name type="scientific">Providencia rettgeri</name>
    <dbReference type="NCBI Taxonomy" id="587"/>
    <lineage>
        <taxon>Bacteria</taxon>
        <taxon>Pseudomonadati</taxon>
        <taxon>Pseudomonadota</taxon>
        <taxon>Gammaproteobacteria</taxon>
        <taxon>Enterobacterales</taxon>
        <taxon>Morganellaceae</taxon>
        <taxon>Providencia</taxon>
    </lineage>
</organism>
<protein>
    <submittedName>
        <fullName evidence="4">Uncharacterized protein</fullName>
    </submittedName>
</protein>
<keyword evidence="4" id="KW-0614">Plasmid</keyword>
<sequence>MIKQIFRFIIGDRFIPLKNIDKNDFNRLSDFESVEWRVRVIQNGGIYKREWQKRLDNEREGIKTKPKIKPEKIKISRKDYEIISKITDAGYIILNFPAEDKIGRLSNVDRILLDHLSNEIKIELLNSKLSLTNLDEIEYLHLAVFLDNVVIQ</sequence>
<dbReference type="Proteomes" id="UP000216001">
    <property type="component" value="Unassembled WGS sequence"/>
</dbReference>
<reference evidence="3" key="3">
    <citation type="submission" date="2024-02" db="EMBL/GenBank/DDBJ databases">
        <authorList>
            <consortium name="Clinical and Environmental Microbiology Branch: Whole genome sequencing antimicrobial resistance pathogens in the healthcare setting"/>
        </authorList>
    </citation>
    <scope>NUCLEOTIDE SEQUENCE</scope>
    <source>
        <strain evidence="2">2020QW-00022</strain>
    </source>
</reference>
<dbReference type="AlphaFoldDB" id="A0A264VKG0"/>
<evidence type="ECO:0000313" key="2">
    <source>
        <dbReference type="EMBL" id="ELR5219805.1"/>
    </source>
</evidence>
<reference evidence="4 6" key="1">
    <citation type="submission" date="2017-07" db="EMBL/GenBank/DDBJ databases">
        <title>blaIMP-27 on transferable plasmids in Proteus mirabilis and Providencia rettgeri.</title>
        <authorList>
            <person name="Potter R."/>
        </authorList>
    </citation>
    <scope>NUCLEOTIDE SEQUENCE [LARGE SCALE GENOMIC DNA]</scope>
    <source>
        <strain evidence="4 6">PR1</strain>
        <plasmid evidence="4">pPR1</plasmid>
    </source>
</reference>
<name>A0A264VKG0_PRORE</name>
<gene>
    <name evidence="5" type="ORF">CHI95_19280</name>
    <name evidence="4" type="ORF">CHI95_24785</name>
    <name evidence="1" type="ORF">GHA_04291</name>
    <name evidence="3" type="ORF">M0K77_004375</name>
    <name evidence="2" type="ORF">M0K77_RS21875</name>
</gene>